<keyword evidence="2" id="KW-0732">Signal</keyword>
<dbReference type="InterPro" id="IPR011042">
    <property type="entry name" value="6-blade_b-propeller_TolB-like"/>
</dbReference>
<feature type="chain" id="PRO_5010519783" description="Protein TolB" evidence="2">
    <location>
        <begin position="23"/>
        <end position="709"/>
    </location>
</feature>
<sequence>MLSSLIGLSRVLASSLLATSFAAPLEWSPNGQWLAFTITDLESTSILRDGWLLPQVELVSSAPAAAAAPSRVGAKHRVWASKFGANESVLIEESRWPLSSPTWGVDGRSLIFGRFVPVSDDADQTLVRGRYEVVVQSGLDQKKVIVVLPELDLEAEQLAAIIGLKPEISPDGRYLALPRPGKSAGVVMVRLDQGAVVKTIDGARHPSWAPNGLRLLFVQELEGRTGESARVVNILNRDLGSARPLKTNVALLDAPPIWSLDGQSILAVAQTTRAGMHHTQVDLVRIGLDSGPILPVMNFEGPPMGGPRNRNARLPMRRPGAGPGFGQAIPPGPALAADLVVAKSTLSLDREQEQCVAMIEIDGQEQSMRWCNIRTQRSAKLFHPLDLTLKIGAPSISPDGQTVAFRVEAPGMLGLPAYCDMATEAVTLIAPDGPTQRVWLELLASCSADILKTWSPQALGVKSVARATILPSPVEIAGNNPRQIRLRRLAKIANGLLNQPAPADAHDEPTSQAELRLFFDYLRGDYSAADARLAAVEARAIDPETRLRWLCLRAQILIGQGELERARGLVDYIARATRPQSYEIEDTPLGPVMATIPNPASDWSNDLAQTLHDGALRRSRSQLVGGMADGEGIENFTPPGVWEGLDGRVLDARPQFPFVPNEQGDAGEGFDAARFGGRMLVTPPRPRFTEPPMPNEPPVQPTAPPAPRL</sequence>
<feature type="compositionally biased region" description="Pro residues" evidence="1">
    <location>
        <begin position="683"/>
        <end position="709"/>
    </location>
</feature>
<dbReference type="AlphaFoldDB" id="A0A1U7CNA5"/>
<evidence type="ECO:0000313" key="3">
    <source>
        <dbReference type="EMBL" id="APW60386.1"/>
    </source>
</evidence>
<accession>A0A1U7CNA5</accession>
<dbReference type="OrthoDB" id="248586at2"/>
<evidence type="ECO:0000256" key="2">
    <source>
        <dbReference type="SAM" id="SignalP"/>
    </source>
</evidence>
<keyword evidence="4" id="KW-1185">Reference proteome</keyword>
<feature type="signal peptide" evidence="2">
    <location>
        <begin position="1"/>
        <end position="22"/>
    </location>
</feature>
<dbReference type="STRING" id="1387353.BSF38_01854"/>
<proteinExistence type="predicted"/>
<protein>
    <recommendedName>
        <fullName evidence="5">Protein TolB</fullName>
    </recommendedName>
</protein>
<evidence type="ECO:0000256" key="1">
    <source>
        <dbReference type="SAM" id="MobiDB-lite"/>
    </source>
</evidence>
<dbReference type="Pfam" id="PF07676">
    <property type="entry name" value="PD40"/>
    <property type="match status" value="1"/>
</dbReference>
<evidence type="ECO:0000313" key="4">
    <source>
        <dbReference type="Proteomes" id="UP000186309"/>
    </source>
</evidence>
<dbReference type="KEGG" id="pbor:BSF38_01854"/>
<name>A0A1U7CNA5_9BACT</name>
<dbReference type="InterPro" id="IPR011659">
    <property type="entry name" value="WD40"/>
</dbReference>
<dbReference type="EMBL" id="CP019082">
    <property type="protein sequence ID" value="APW60386.1"/>
    <property type="molecule type" value="Genomic_DNA"/>
</dbReference>
<feature type="region of interest" description="Disordered" evidence="1">
    <location>
        <begin position="678"/>
        <end position="709"/>
    </location>
</feature>
<organism evidence="3 4">
    <name type="scientific">Paludisphaera borealis</name>
    <dbReference type="NCBI Taxonomy" id="1387353"/>
    <lineage>
        <taxon>Bacteria</taxon>
        <taxon>Pseudomonadati</taxon>
        <taxon>Planctomycetota</taxon>
        <taxon>Planctomycetia</taxon>
        <taxon>Isosphaerales</taxon>
        <taxon>Isosphaeraceae</taxon>
        <taxon>Paludisphaera</taxon>
    </lineage>
</organism>
<dbReference type="Gene3D" id="2.120.10.30">
    <property type="entry name" value="TolB, C-terminal domain"/>
    <property type="match status" value="1"/>
</dbReference>
<reference evidence="4" key="1">
    <citation type="submission" date="2016-12" db="EMBL/GenBank/DDBJ databases">
        <title>Comparative genomics of four Isosphaeraceae planctomycetes: a common pool of plasmids and glycoside hydrolase genes.</title>
        <authorList>
            <person name="Ivanova A."/>
        </authorList>
    </citation>
    <scope>NUCLEOTIDE SEQUENCE [LARGE SCALE GENOMIC DNA]</scope>
    <source>
        <strain evidence="4">PX4</strain>
    </source>
</reference>
<gene>
    <name evidence="3" type="ORF">BSF38_01854</name>
</gene>
<dbReference type="Proteomes" id="UP000186309">
    <property type="component" value="Chromosome"/>
</dbReference>
<dbReference type="SUPFAM" id="SSF82171">
    <property type="entry name" value="DPP6 N-terminal domain-like"/>
    <property type="match status" value="1"/>
</dbReference>
<evidence type="ECO:0008006" key="5">
    <source>
        <dbReference type="Google" id="ProtNLM"/>
    </source>
</evidence>
<dbReference type="RefSeq" id="WP_076344988.1">
    <property type="nucleotide sequence ID" value="NZ_CP019082.1"/>
</dbReference>